<reference evidence="5 6" key="1">
    <citation type="journal article" date="2019" name="Nat. Microbiol.">
        <title>Mediterranean grassland soil C-N compound turnover is dependent on rainfall and depth, and is mediated by genomically divergent microorganisms.</title>
        <authorList>
            <person name="Diamond S."/>
            <person name="Andeer P.F."/>
            <person name="Li Z."/>
            <person name="Crits-Christoph A."/>
            <person name="Burstein D."/>
            <person name="Anantharaman K."/>
            <person name="Lane K.R."/>
            <person name="Thomas B.C."/>
            <person name="Pan C."/>
            <person name="Northen T.R."/>
            <person name="Banfield J.F."/>
        </authorList>
    </citation>
    <scope>NUCLEOTIDE SEQUENCE [LARGE SCALE GENOMIC DNA]</scope>
    <source>
        <strain evidence="5">WS_2</strain>
    </source>
</reference>
<evidence type="ECO:0000259" key="4">
    <source>
        <dbReference type="PROSITE" id="PS50110"/>
    </source>
</evidence>
<dbReference type="Gene3D" id="3.40.50.2300">
    <property type="match status" value="1"/>
</dbReference>
<dbReference type="Gene3D" id="3.40.50.300">
    <property type="entry name" value="P-loop containing nucleotide triphosphate hydrolases"/>
    <property type="match status" value="1"/>
</dbReference>
<organism evidence="5 6">
    <name type="scientific">Eiseniibacteriota bacterium</name>
    <dbReference type="NCBI Taxonomy" id="2212470"/>
    <lineage>
        <taxon>Bacteria</taxon>
        <taxon>Candidatus Eiseniibacteriota</taxon>
    </lineage>
</organism>
<dbReference type="GO" id="GO:0005524">
    <property type="term" value="F:ATP binding"/>
    <property type="evidence" value="ECO:0007669"/>
    <property type="project" value="UniProtKB-KW"/>
</dbReference>
<dbReference type="GO" id="GO:0016887">
    <property type="term" value="F:ATP hydrolysis activity"/>
    <property type="evidence" value="ECO:0007669"/>
    <property type="project" value="TreeGrafter"/>
</dbReference>
<dbReference type="GO" id="GO:0051782">
    <property type="term" value="P:negative regulation of cell division"/>
    <property type="evidence" value="ECO:0007669"/>
    <property type="project" value="TreeGrafter"/>
</dbReference>
<dbReference type="InterPro" id="IPR033756">
    <property type="entry name" value="YlxH/NBP35"/>
</dbReference>
<dbReference type="InterPro" id="IPR027417">
    <property type="entry name" value="P-loop_NTPase"/>
</dbReference>
<dbReference type="EMBL" id="VBOS01000181">
    <property type="protein sequence ID" value="TMQ56269.1"/>
    <property type="molecule type" value="Genomic_DNA"/>
</dbReference>
<name>A0A538SY02_UNCEI</name>
<feature type="domain" description="Response regulatory" evidence="4">
    <location>
        <begin position="7"/>
        <end position="124"/>
    </location>
</feature>
<dbReference type="PANTHER" id="PTHR43384:SF13">
    <property type="entry name" value="SLR0110 PROTEIN"/>
    <property type="match status" value="1"/>
</dbReference>
<dbReference type="PROSITE" id="PS50110">
    <property type="entry name" value="RESPONSE_REGULATORY"/>
    <property type="match status" value="1"/>
</dbReference>
<evidence type="ECO:0000256" key="3">
    <source>
        <dbReference type="PROSITE-ProRule" id="PRU00169"/>
    </source>
</evidence>
<dbReference type="InterPro" id="IPR001789">
    <property type="entry name" value="Sig_transdc_resp-reg_receiver"/>
</dbReference>
<evidence type="ECO:0000313" key="5">
    <source>
        <dbReference type="EMBL" id="TMQ56269.1"/>
    </source>
</evidence>
<gene>
    <name evidence="5" type="ORF">E6K72_05450</name>
</gene>
<proteinExistence type="predicted"/>
<comment type="caution">
    <text evidence="3">Lacks conserved residue(s) required for the propagation of feature annotation.</text>
</comment>
<accession>A0A538SY02</accession>
<evidence type="ECO:0000256" key="1">
    <source>
        <dbReference type="ARBA" id="ARBA00022741"/>
    </source>
</evidence>
<evidence type="ECO:0000256" key="2">
    <source>
        <dbReference type="ARBA" id="ARBA00022840"/>
    </source>
</evidence>
<keyword evidence="1" id="KW-0547">Nucleotide-binding</keyword>
<comment type="caution">
    <text evidence="5">The sequence shown here is derived from an EMBL/GenBank/DDBJ whole genome shotgun (WGS) entry which is preliminary data.</text>
</comment>
<dbReference type="SUPFAM" id="SSF52540">
    <property type="entry name" value="P-loop containing nucleoside triphosphate hydrolases"/>
    <property type="match status" value="1"/>
</dbReference>
<dbReference type="GO" id="GO:0005829">
    <property type="term" value="C:cytosol"/>
    <property type="evidence" value="ECO:0007669"/>
    <property type="project" value="TreeGrafter"/>
</dbReference>
<dbReference type="SUPFAM" id="SSF52172">
    <property type="entry name" value="CheY-like"/>
    <property type="match status" value="1"/>
</dbReference>
<protein>
    <submittedName>
        <fullName evidence="5">MinD/ParA family protein</fullName>
    </submittedName>
</protein>
<dbReference type="Proteomes" id="UP000317716">
    <property type="component" value="Unassembled WGS sequence"/>
</dbReference>
<sequence>MVNHALSVVLVHRDSNERAQLRAAFETAGSVQIAGERPDLRGGLALARQVRPDILVLELDRRGPEETLAAGAQYRMEHPEGTLFLTTDQLDADLLLRAMRTGAQDVLRRPFDRSALGAAIERVAALKARKHGSAGGHKVITVFSNKGGIGCSTIATNLALALRQISNGEVALADLDHQSGDVAFLMGLTPTRSLADVADAARLDSASVQDALAKHESGVRVLPQPEQLDRAERLEPGTVGGVLETLSAMFDYVVVDAPHGFSDTALEIFDRSSTILLVTELSIPSARAARRALEVFQRLNYLVTPDRVRPIVNRFVENGAVSLAQFEETLGLSIAARIANDYAAVSKAINLGRPLFMDAAESRATRDLIALAQALSGAAGQHADNVVEMPRKPSFWKFRKGKVA</sequence>
<dbReference type="GO" id="GO:0009898">
    <property type="term" value="C:cytoplasmic side of plasma membrane"/>
    <property type="evidence" value="ECO:0007669"/>
    <property type="project" value="TreeGrafter"/>
</dbReference>
<dbReference type="GO" id="GO:0000160">
    <property type="term" value="P:phosphorelay signal transduction system"/>
    <property type="evidence" value="ECO:0007669"/>
    <property type="project" value="InterPro"/>
</dbReference>
<dbReference type="Pfam" id="PF10609">
    <property type="entry name" value="ParA"/>
    <property type="match status" value="1"/>
</dbReference>
<dbReference type="AlphaFoldDB" id="A0A538SY02"/>
<evidence type="ECO:0000313" key="6">
    <source>
        <dbReference type="Proteomes" id="UP000317716"/>
    </source>
</evidence>
<keyword evidence="2" id="KW-0067">ATP-binding</keyword>
<dbReference type="InterPro" id="IPR050625">
    <property type="entry name" value="ParA/MinD_ATPase"/>
</dbReference>
<dbReference type="InterPro" id="IPR011006">
    <property type="entry name" value="CheY-like_superfamily"/>
</dbReference>
<dbReference type="PANTHER" id="PTHR43384">
    <property type="entry name" value="SEPTUM SITE-DETERMINING PROTEIN MIND HOMOLOG, CHLOROPLASTIC-RELATED"/>
    <property type="match status" value="1"/>
</dbReference>